<reference evidence="1 2" key="1">
    <citation type="journal article" date="2019" name="Anaerobe">
        <title>Brachyspira catarrhinii sp. nov., an anaerobic intestinal spirochaete isolated from vervet monkeys may have been misidentified as Brachyspira aalborgi in previous studies.</title>
        <authorList>
            <person name="Phillips N.D."/>
            <person name="La T."/>
            <person name="Hampson D.J."/>
        </authorList>
    </citation>
    <scope>NUCLEOTIDE SEQUENCE [LARGE SCALE GENOMIC DNA]</scope>
    <source>
        <strain evidence="1 2">Z12</strain>
    </source>
</reference>
<comment type="caution">
    <text evidence="1">The sequence shown here is derived from an EMBL/GenBank/DDBJ whole genome shotgun (WGS) entry which is preliminary data.</text>
</comment>
<accession>A0ABY2TMW9</accession>
<dbReference type="Proteomes" id="UP000310168">
    <property type="component" value="Unassembled WGS sequence"/>
</dbReference>
<evidence type="ECO:0000313" key="1">
    <source>
        <dbReference type="EMBL" id="TKZ26812.1"/>
    </source>
</evidence>
<dbReference type="RefSeq" id="WP_137999327.1">
    <property type="nucleotide sequence ID" value="NZ_SJDU01000539.1"/>
</dbReference>
<organism evidence="1 2">
    <name type="scientific">Brachyspira catarrhinii</name>
    <dbReference type="NCBI Taxonomy" id="2528966"/>
    <lineage>
        <taxon>Bacteria</taxon>
        <taxon>Pseudomonadati</taxon>
        <taxon>Spirochaetota</taxon>
        <taxon>Spirochaetia</taxon>
        <taxon>Brachyspirales</taxon>
        <taxon>Brachyspiraceae</taxon>
        <taxon>Brachyspira</taxon>
    </lineage>
</organism>
<keyword evidence="2" id="KW-1185">Reference proteome</keyword>
<dbReference type="EMBL" id="SJDU01000539">
    <property type="protein sequence ID" value="TKZ26812.1"/>
    <property type="molecule type" value="Genomic_DNA"/>
</dbReference>
<gene>
    <name evidence="1" type="ORF">EZH24_12145</name>
</gene>
<proteinExistence type="predicted"/>
<evidence type="ECO:0000313" key="2">
    <source>
        <dbReference type="Proteomes" id="UP000310168"/>
    </source>
</evidence>
<name>A0ABY2TMW9_9SPIR</name>
<sequence length="131" mass="15928">MENTKKEDIILQKLRGIWYNYIIKKEKQSNREMRLNNIHLSGYDYHKASLAVDEALKKDSDGNYLYSKYEQLEMIFQYEKTEDREANQDKSFLYNLTSYDDYDEVFMDMVSAVSYELDIEFKRKRKEKNKN</sequence>
<evidence type="ECO:0008006" key="3">
    <source>
        <dbReference type="Google" id="ProtNLM"/>
    </source>
</evidence>
<protein>
    <recommendedName>
        <fullName evidence="3">Phage protein</fullName>
    </recommendedName>
</protein>